<reference evidence="2" key="2">
    <citation type="submission" date="2020-11" db="EMBL/GenBank/DDBJ databases">
        <authorList>
            <person name="McCartney M.A."/>
            <person name="Auch B."/>
            <person name="Kono T."/>
            <person name="Mallez S."/>
            <person name="Becker A."/>
            <person name="Gohl D.M."/>
            <person name="Silverstein K.A.T."/>
            <person name="Koren S."/>
            <person name="Bechman K.B."/>
            <person name="Herman A."/>
            <person name="Abrahante J.E."/>
            <person name="Garbe J."/>
        </authorList>
    </citation>
    <scope>NUCLEOTIDE SEQUENCE</scope>
    <source>
        <strain evidence="2">Duluth1</strain>
        <tissue evidence="2">Whole animal</tissue>
    </source>
</reference>
<feature type="region of interest" description="Disordered" evidence="1">
    <location>
        <begin position="33"/>
        <end position="60"/>
    </location>
</feature>
<reference evidence="2" key="1">
    <citation type="journal article" date="2019" name="bioRxiv">
        <title>The Genome of the Zebra Mussel, Dreissena polymorpha: A Resource for Invasive Species Research.</title>
        <authorList>
            <person name="McCartney M.A."/>
            <person name="Auch B."/>
            <person name="Kono T."/>
            <person name="Mallez S."/>
            <person name="Zhang Y."/>
            <person name="Obille A."/>
            <person name="Becker A."/>
            <person name="Abrahante J.E."/>
            <person name="Garbe J."/>
            <person name="Badalamenti J.P."/>
            <person name="Herman A."/>
            <person name="Mangelson H."/>
            <person name="Liachko I."/>
            <person name="Sullivan S."/>
            <person name="Sone E.D."/>
            <person name="Koren S."/>
            <person name="Silverstein K.A.T."/>
            <person name="Beckman K.B."/>
            <person name="Gohl D.M."/>
        </authorList>
    </citation>
    <scope>NUCLEOTIDE SEQUENCE</scope>
    <source>
        <strain evidence="2">Duluth1</strain>
        <tissue evidence="2">Whole animal</tissue>
    </source>
</reference>
<sequence length="60" mass="6388">MNGAANKMQAQIATVKRKVVATQNNTQTRALSLEGTQADPNLKTADIESHVETTHGQIVG</sequence>
<keyword evidence="3" id="KW-1185">Reference proteome</keyword>
<dbReference type="Proteomes" id="UP000828390">
    <property type="component" value="Unassembled WGS sequence"/>
</dbReference>
<proteinExistence type="predicted"/>
<accession>A0A9D4NNV7</accession>
<dbReference type="EMBL" id="JAIWYP010000001">
    <property type="protein sequence ID" value="KAH3898371.1"/>
    <property type="molecule type" value="Genomic_DNA"/>
</dbReference>
<evidence type="ECO:0000313" key="2">
    <source>
        <dbReference type="EMBL" id="KAH3898371.1"/>
    </source>
</evidence>
<comment type="caution">
    <text evidence="2">The sequence shown here is derived from an EMBL/GenBank/DDBJ whole genome shotgun (WGS) entry which is preliminary data.</text>
</comment>
<organism evidence="2 3">
    <name type="scientific">Dreissena polymorpha</name>
    <name type="common">Zebra mussel</name>
    <name type="synonym">Mytilus polymorpha</name>
    <dbReference type="NCBI Taxonomy" id="45954"/>
    <lineage>
        <taxon>Eukaryota</taxon>
        <taxon>Metazoa</taxon>
        <taxon>Spiralia</taxon>
        <taxon>Lophotrochozoa</taxon>
        <taxon>Mollusca</taxon>
        <taxon>Bivalvia</taxon>
        <taxon>Autobranchia</taxon>
        <taxon>Heteroconchia</taxon>
        <taxon>Euheterodonta</taxon>
        <taxon>Imparidentia</taxon>
        <taxon>Neoheterodontei</taxon>
        <taxon>Myida</taxon>
        <taxon>Dreissenoidea</taxon>
        <taxon>Dreissenidae</taxon>
        <taxon>Dreissena</taxon>
    </lineage>
</organism>
<gene>
    <name evidence="2" type="ORF">DPMN_022600</name>
</gene>
<protein>
    <submittedName>
        <fullName evidence="2">Uncharacterized protein</fullName>
    </submittedName>
</protein>
<evidence type="ECO:0000256" key="1">
    <source>
        <dbReference type="SAM" id="MobiDB-lite"/>
    </source>
</evidence>
<evidence type="ECO:0000313" key="3">
    <source>
        <dbReference type="Proteomes" id="UP000828390"/>
    </source>
</evidence>
<name>A0A9D4NNV7_DREPO</name>
<dbReference type="AlphaFoldDB" id="A0A9D4NNV7"/>